<protein>
    <recommendedName>
        <fullName evidence="4">Gamma-type small acid-soluble spore protein</fullName>
    </recommendedName>
</protein>
<proteinExistence type="predicted"/>
<evidence type="ECO:0000313" key="3">
    <source>
        <dbReference type="Proteomes" id="UP000254519"/>
    </source>
</evidence>
<dbReference type="Proteomes" id="UP000254519">
    <property type="component" value="Unassembled WGS sequence"/>
</dbReference>
<name>A0A380BYH8_SPOPA</name>
<dbReference type="EMBL" id="UGYZ01000002">
    <property type="protein sequence ID" value="SUJ08242.1"/>
    <property type="molecule type" value="Genomic_DNA"/>
</dbReference>
<sequence length="60" mass="6572">MKSKNFTDTNIEEVKKLNANSGLSFNEVLAEIARTGGKGTAIYSDTNPEQVRKANRPTTD</sequence>
<dbReference type="AlphaFoldDB" id="A0A380BYH8"/>
<feature type="region of interest" description="Disordered" evidence="1">
    <location>
        <begin position="36"/>
        <end position="60"/>
    </location>
</feature>
<dbReference type="OrthoDB" id="2738625at2"/>
<keyword evidence="3" id="KW-1185">Reference proteome</keyword>
<gene>
    <name evidence="2" type="ORF">NCTC4822_01873</name>
</gene>
<evidence type="ECO:0000313" key="2">
    <source>
        <dbReference type="EMBL" id="SUJ08242.1"/>
    </source>
</evidence>
<accession>A0A380BYH8</accession>
<dbReference type="RefSeq" id="WP_115361585.1">
    <property type="nucleotide sequence ID" value="NZ_CP038012.1"/>
</dbReference>
<evidence type="ECO:0008006" key="4">
    <source>
        <dbReference type="Google" id="ProtNLM"/>
    </source>
</evidence>
<reference evidence="2 3" key="1">
    <citation type="submission" date="2018-06" db="EMBL/GenBank/DDBJ databases">
        <authorList>
            <consortium name="Pathogen Informatics"/>
            <person name="Doyle S."/>
        </authorList>
    </citation>
    <scope>NUCLEOTIDE SEQUENCE [LARGE SCALE GENOMIC DNA]</scope>
    <source>
        <strain evidence="3">ATCC 11859 / DSM 33 / NCIB 8841 / NCTC 4822</strain>
    </source>
</reference>
<evidence type="ECO:0000256" key="1">
    <source>
        <dbReference type="SAM" id="MobiDB-lite"/>
    </source>
</evidence>
<organism evidence="2 3">
    <name type="scientific">Sporosarcina pasteurii</name>
    <name type="common">Bacillus pasteurii</name>
    <dbReference type="NCBI Taxonomy" id="1474"/>
    <lineage>
        <taxon>Bacteria</taxon>
        <taxon>Bacillati</taxon>
        <taxon>Bacillota</taxon>
        <taxon>Bacilli</taxon>
        <taxon>Bacillales</taxon>
        <taxon>Caryophanaceae</taxon>
        <taxon>Sporosarcina</taxon>
    </lineage>
</organism>